<dbReference type="AlphaFoldDB" id="A0AAQ3JQP7"/>
<sequence>MTHEPNGQPPPGTKVKAHPEHKSCKQAHASSIAREASSMTVSFPNISRGLHLGLQALQTNPLAHLQDLPSSCIWNEEFEIKHIDSPLPDVPLGVSNERVAGGLPRPAERVALAPAILRIRARPPTPENVDLDCESSSLDVCFNKTWDVVNTVVSNFNPTVLEVAPVHPRALDRDQGVKGVDDSTPHRLSPAVSCRAAATLPAVKFHSSNSTNSD</sequence>
<gene>
    <name evidence="2" type="ORF">Cni_G01517</name>
</gene>
<reference evidence="2 3" key="1">
    <citation type="submission" date="2023-10" db="EMBL/GenBank/DDBJ databases">
        <title>Chromosome-scale genome assembly provides insights into flower coloration mechanisms of Canna indica.</title>
        <authorList>
            <person name="Li C."/>
        </authorList>
    </citation>
    <scope>NUCLEOTIDE SEQUENCE [LARGE SCALE GENOMIC DNA]</scope>
    <source>
        <tissue evidence="2">Flower</tissue>
    </source>
</reference>
<evidence type="ECO:0000313" key="3">
    <source>
        <dbReference type="Proteomes" id="UP001327560"/>
    </source>
</evidence>
<dbReference type="Proteomes" id="UP001327560">
    <property type="component" value="Chromosome 1"/>
</dbReference>
<dbReference type="EMBL" id="CP136890">
    <property type="protein sequence ID" value="WOK92825.1"/>
    <property type="molecule type" value="Genomic_DNA"/>
</dbReference>
<name>A0AAQ3JQP7_9LILI</name>
<keyword evidence="3" id="KW-1185">Reference proteome</keyword>
<evidence type="ECO:0000256" key="1">
    <source>
        <dbReference type="SAM" id="MobiDB-lite"/>
    </source>
</evidence>
<accession>A0AAQ3JQP7</accession>
<feature type="region of interest" description="Disordered" evidence="1">
    <location>
        <begin position="1"/>
        <end position="21"/>
    </location>
</feature>
<evidence type="ECO:0000313" key="2">
    <source>
        <dbReference type="EMBL" id="WOK92825.1"/>
    </source>
</evidence>
<proteinExistence type="predicted"/>
<protein>
    <submittedName>
        <fullName evidence="2">Uncharacterized protein</fullName>
    </submittedName>
</protein>
<organism evidence="2 3">
    <name type="scientific">Canna indica</name>
    <name type="common">Indian-shot</name>
    <dbReference type="NCBI Taxonomy" id="4628"/>
    <lineage>
        <taxon>Eukaryota</taxon>
        <taxon>Viridiplantae</taxon>
        <taxon>Streptophyta</taxon>
        <taxon>Embryophyta</taxon>
        <taxon>Tracheophyta</taxon>
        <taxon>Spermatophyta</taxon>
        <taxon>Magnoliopsida</taxon>
        <taxon>Liliopsida</taxon>
        <taxon>Zingiberales</taxon>
        <taxon>Cannaceae</taxon>
        <taxon>Canna</taxon>
    </lineage>
</organism>